<feature type="compositionally biased region" description="Polar residues" evidence="4">
    <location>
        <begin position="501"/>
        <end position="517"/>
    </location>
</feature>
<dbReference type="OrthoDB" id="3361294at2759"/>
<protein>
    <submittedName>
        <fullName evidence="5">Uncharacterized protein</fullName>
    </submittedName>
</protein>
<reference evidence="6" key="1">
    <citation type="journal article" date="2013" name="Genome Announc.">
        <title>Genome sequence of the basidiomycetous yeast Pseudozyma antarctica T-34, a producer of the glycolipid biosurfactants mannosylerythritol lipids.</title>
        <authorList>
            <person name="Morita T."/>
            <person name="Koike H."/>
            <person name="Koyama Y."/>
            <person name="Hagiwara H."/>
            <person name="Ito E."/>
            <person name="Fukuoka T."/>
            <person name="Imura T."/>
            <person name="Machida M."/>
            <person name="Kitamoto D."/>
        </authorList>
    </citation>
    <scope>NUCLEOTIDE SEQUENCE [LARGE SCALE GENOMIC DNA]</scope>
    <source>
        <strain evidence="6">T-34</strain>
    </source>
</reference>
<dbReference type="STRING" id="1151754.M9LXU9"/>
<feature type="region of interest" description="Disordered" evidence="4">
    <location>
        <begin position="270"/>
        <end position="311"/>
    </location>
</feature>
<evidence type="ECO:0000313" key="6">
    <source>
        <dbReference type="Proteomes" id="UP000011976"/>
    </source>
</evidence>
<evidence type="ECO:0000256" key="4">
    <source>
        <dbReference type="SAM" id="MobiDB-lite"/>
    </source>
</evidence>
<feature type="compositionally biased region" description="Polar residues" evidence="4">
    <location>
        <begin position="806"/>
        <end position="818"/>
    </location>
</feature>
<dbReference type="EMBL" id="DF196781">
    <property type="protein sequence ID" value="GAC75454.1"/>
    <property type="molecule type" value="Genomic_DNA"/>
</dbReference>
<feature type="region of interest" description="Disordered" evidence="4">
    <location>
        <begin position="620"/>
        <end position="888"/>
    </location>
</feature>
<feature type="compositionally biased region" description="Basic and acidic residues" evidence="4">
    <location>
        <begin position="791"/>
        <end position="803"/>
    </location>
</feature>
<feature type="region of interest" description="Disordered" evidence="4">
    <location>
        <begin position="496"/>
        <end position="517"/>
    </location>
</feature>
<feature type="compositionally biased region" description="Low complexity" evidence="4">
    <location>
        <begin position="283"/>
        <end position="310"/>
    </location>
</feature>
<dbReference type="AlphaFoldDB" id="M9LXU9"/>
<dbReference type="Proteomes" id="UP000011976">
    <property type="component" value="Unassembled WGS sequence"/>
</dbReference>
<evidence type="ECO:0000256" key="1">
    <source>
        <dbReference type="ARBA" id="ARBA00009291"/>
    </source>
</evidence>
<gene>
    <name evidence="5" type="ORF">PANT_15d00082</name>
</gene>
<organism evidence="5 6">
    <name type="scientific">Pseudozyma antarctica (strain T-34)</name>
    <name type="common">Yeast</name>
    <name type="synonym">Candida antarctica</name>
    <dbReference type="NCBI Taxonomy" id="1151754"/>
    <lineage>
        <taxon>Eukaryota</taxon>
        <taxon>Fungi</taxon>
        <taxon>Dikarya</taxon>
        <taxon>Basidiomycota</taxon>
        <taxon>Ustilaginomycotina</taxon>
        <taxon>Ustilaginomycetes</taxon>
        <taxon>Ustilaginales</taxon>
        <taxon>Ustilaginaceae</taxon>
        <taxon>Moesziomyces</taxon>
    </lineage>
</organism>
<proteinExistence type="inferred from homology"/>
<dbReference type="Pfam" id="PF11559">
    <property type="entry name" value="ADIP"/>
    <property type="match status" value="1"/>
</dbReference>
<feature type="compositionally biased region" description="Polar residues" evidence="4">
    <location>
        <begin position="651"/>
        <end position="661"/>
    </location>
</feature>
<feature type="compositionally biased region" description="Low complexity" evidence="4">
    <location>
        <begin position="879"/>
        <end position="888"/>
    </location>
</feature>
<feature type="compositionally biased region" description="Basic and acidic residues" evidence="4">
    <location>
        <begin position="273"/>
        <end position="282"/>
    </location>
</feature>
<feature type="compositionally biased region" description="Basic and acidic residues" evidence="4">
    <location>
        <begin position="706"/>
        <end position="715"/>
    </location>
</feature>
<comment type="similarity">
    <text evidence="1">Belongs to the ADIP family.</text>
</comment>
<sequence length="888" mass="94928">MVPTSASPAGDTAPAPKAPSYDHLPDLSADDSIDGTEKGRPTFEQLNATLISRGYLRSALNVAGMRQDSVGVLADALHAMISQREEDIEVRTALTAKNRMLAASLKRAKRFHKEESERAADFERKSEAAKAKLTHVSAQLEAEQNAHKATKDALARMRRDLQAIKASALQYKAANDRSVARVRARIGEVTSSAIRSAVPDFQIVASAFDDLPTSSSTRGSAASAYAQQVQELEQKRTSLVEYNQALKRLATDAINAARRADQELLDMVEAEQEDAKKRDAESAPRSAGTRSTSSGSLSSHGASSRKASTSDAWLEGHRPLFQRDLFPATDSLRSTSSGMLVSASSSKALHPALRALELTSTAISTHVQSLLDLRTERNIHQATANQRFAAELKEQAWVAQLEHGIHEDLRNDARLSLNKANRPVHVGSLASAAAAASSGTSAGGTSQRIDWQREKSELEKKLAQLVKQLALAEQNAARKDKEVRKLAEAEQRARNLLDQAAQPSSPEDMAQATQSAEITKRADALRIELQAAEQARVQLAQRCNVLEAEAQELRNERNRMLAAPAAPSFERGCPEKTGPLTSLKRLADGEVAEIHARDAKRRSELGSLSVVAEVAEMAPASDTISATDAASEEATSDGDGQKGSDDASGALSFSESLSNNPELGAIFGGSKWTEPSKSNPRAAPRRSSRLSGGGTTDGSSAPAAVEDEKTSGRVEGRKRKADREEEVNESSSKGRRTSSRVSTGSSDSKEASPRSSKRPRPEADDAAIAQPRLSKPAVVEAAAAPSRRRMSTREKQELDEQRKSRAVSSLNGNKTPALTSRRVVSASSSSVIRPTAASLRRSEGVHGSSVKRPLSNATNTREAAAPITTAGKAPTRTVSSSSSARARS</sequence>
<feature type="compositionally biased region" description="Low complexity" evidence="4">
    <location>
        <begin position="620"/>
        <end position="629"/>
    </location>
</feature>
<feature type="region of interest" description="Disordered" evidence="4">
    <location>
        <begin position="1"/>
        <end position="40"/>
    </location>
</feature>
<feature type="compositionally biased region" description="Low complexity" evidence="4">
    <location>
        <begin position="820"/>
        <end position="833"/>
    </location>
</feature>
<evidence type="ECO:0000256" key="2">
    <source>
        <dbReference type="ARBA" id="ARBA00023054"/>
    </source>
</evidence>
<name>M9LXU9_PSEA3</name>
<accession>M9LXU9</accession>
<evidence type="ECO:0000256" key="3">
    <source>
        <dbReference type="SAM" id="Coils"/>
    </source>
</evidence>
<dbReference type="InterPro" id="IPR021622">
    <property type="entry name" value="Afadin/alpha-actinin-bd"/>
</dbReference>
<feature type="coiled-coil region" evidence="3">
    <location>
        <begin position="112"/>
        <end position="160"/>
    </location>
</feature>
<evidence type="ECO:0000313" key="5">
    <source>
        <dbReference type="EMBL" id="GAC75454.1"/>
    </source>
</evidence>
<keyword evidence="2 3" id="KW-0175">Coiled coil</keyword>